<keyword evidence="5" id="KW-1185">Reference proteome</keyword>
<dbReference type="eggNOG" id="ENOG5032ZNT">
    <property type="taxonomic scope" value="Bacteria"/>
</dbReference>
<evidence type="ECO:0000313" key="5">
    <source>
        <dbReference type="Proteomes" id="UP000001511"/>
    </source>
</evidence>
<organism evidence="4 5">
    <name type="scientific">Nostoc azollae (strain 0708)</name>
    <name type="common">Anabaena azollae (strain 0708)</name>
    <dbReference type="NCBI Taxonomy" id="551115"/>
    <lineage>
        <taxon>Bacteria</taxon>
        <taxon>Bacillati</taxon>
        <taxon>Cyanobacteriota</taxon>
        <taxon>Cyanophyceae</taxon>
        <taxon>Nostocales</taxon>
        <taxon>Nostocaceae</taxon>
        <taxon>Trichormus</taxon>
    </lineage>
</organism>
<dbReference type="OrthoDB" id="425114at2"/>
<gene>
    <name evidence="4" type="ordered locus">Aazo_4132</name>
</gene>
<sequence>MKTTIANIHSQPATPSYSPSVPLHVYRELVAELQAVQAKLDVVTSHNQKLSQENQQLRQEITKVVQSCLELQKLVDSSAPVSQPAKQTQADVINTIPSYQPLLRVKAKAKSANKPPAKKASPPRQPTPKPPQKIRSEVFSVPVIDMNFPSSAPVFIEEQEVRYYTDHESELKGLNGWWLIITIVLIMITGFGAGYLVVRPLLQNESQIR</sequence>
<proteinExistence type="predicted"/>
<dbReference type="Proteomes" id="UP000001511">
    <property type="component" value="Chromosome"/>
</dbReference>
<keyword evidence="3" id="KW-0472">Membrane</keyword>
<dbReference type="HOGENOM" id="CLU_107037_0_0_3"/>
<dbReference type="AlphaFoldDB" id="D7DVZ8"/>
<reference evidence="4 5" key="1">
    <citation type="journal article" date="2010" name="PLoS ONE">
        <title>Genome erosion in a nitrogen-fixing vertically transmitted endosymbiotic multicellular cyanobacterium.</title>
        <authorList>
            <person name="Ran L."/>
            <person name="Larsson J."/>
            <person name="Vigil-Stenman T."/>
            <person name="Nylander J.A."/>
            <person name="Ininbergs K."/>
            <person name="Zheng W.W."/>
            <person name="Lapidus A."/>
            <person name="Lowry S."/>
            <person name="Haselkorn R."/>
            <person name="Bergman B."/>
        </authorList>
    </citation>
    <scope>NUCLEOTIDE SEQUENCE [LARGE SCALE GENOMIC DNA]</scope>
    <source>
        <strain evidence="4 5">0708</strain>
    </source>
</reference>
<name>D7DVZ8_NOSA0</name>
<dbReference type="KEGG" id="naz:Aazo_4132"/>
<dbReference type="EMBL" id="CP002059">
    <property type="protein sequence ID" value="ADI65569.1"/>
    <property type="molecule type" value="Genomic_DNA"/>
</dbReference>
<evidence type="ECO:0000256" key="2">
    <source>
        <dbReference type="SAM" id="MobiDB-lite"/>
    </source>
</evidence>
<evidence type="ECO:0000256" key="3">
    <source>
        <dbReference type="SAM" id="Phobius"/>
    </source>
</evidence>
<feature type="compositionally biased region" description="Low complexity" evidence="2">
    <location>
        <begin position="112"/>
        <end position="122"/>
    </location>
</feature>
<keyword evidence="3" id="KW-1133">Transmembrane helix</keyword>
<evidence type="ECO:0000256" key="1">
    <source>
        <dbReference type="SAM" id="Coils"/>
    </source>
</evidence>
<feature type="region of interest" description="Disordered" evidence="2">
    <location>
        <begin position="110"/>
        <end position="133"/>
    </location>
</feature>
<dbReference type="STRING" id="551115.Aazo_4132"/>
<protein>
    <submittedName>
        <fullName evidence="4">Uncharacterized protein</fullName>
    </submittedName>
</protein>
<accession>D7DVZ8</accession>
<evidence type="ECO:0000313" key="4">
    <source>
        <dbReference type="EMBL" id="ADI65569.1"/>
    </source>
</evidence>
<feature type="coiled-coil region" evidence="1">
    <location>
        <begin position="33"/>
        <end position="67"/>
    </location>
</feature>
<keyword evidence="3" id="KW-0812">Transmembrane</keyword>
<dbReference type="RefSeq" id="WP_013192580.1">
    <property type="nucleotide sequence ID" value="NC_014248.1"/>
</dbReference>
<feature type="transmembrane region" description="Helical" evidence="3">
    <location>
        <begin position="177"/>
        <end position="198"/>
    </location>
</feature>
<keyword evidence="1" id="KW-0175">Coiled coil</keyword>